<dbReference type="PANTHER" id="PTHR31362">
    <property type="entry name" value="GLYCOSYLTRANSFERASE STELLO1-RELATED"/>
    <property type="match status" value="1"/>
</dbReference>
<organism evidence="1 2">
    <name type="scientific">Cylicocyclus nassatus</name>
    <name type="common">Nematode worm</name>
    <dbReference type="NCBI Taxonomy" id="53992"/>
    <lineage>
        <taxon>Eukaryota</taxon>
        <taxon>Metazoa</taxon>
        <taxon>Ecdysozoa</taxon>
        <taxon>Nematoda</taxon>
        <taxon>Chromadorea</taxon>
        <taxon>Rhabditida</taxon>
        <taxon>Rhabditina</taxon>
        <taxon>Rhabditomorpha</taxon>
        <taxon>Strongyloidea</taxon>
        <taxon>Strongylidae</taxon>
        <taxon>Cylicocyclus</taxon>
    </lineage>
</organism>
<reference evidence="1" key="1">
    <citation type="submission" date="2023-07" db="EMBL/GenBank/DDBJ databases">
        <authorList>
            <consortium name="CYATHOMIX"/>
        </authorList>
    </citation>
    <scope>NUCLEOTIDE SEQUENCE</scope>
    <source>
        <strain evidence="1">N/A</strain>
    </source>
</reference>
<comment type="caution">
    <text evidence="1">The sequence shown here is derived from an EMBL/GenBank/DDBJ whole genome shotgun (WGS) entry which is preliminary data.</text>
</comment>
<dbReference type="EMBL" id="CATQJL010000223">
    <property type="protein sequence ID" value="CAJ0598526.1"/>
    <property type="molecule type" value="Genomic_DNA"/>
</dbReference>
<evidence type="ECO:0000313" key="1">
    <source>
        <dbReference type="EMBL" id="CAJ0598526.1"/>
    </source>
</evidence>
<sequence length="417" mass="48770">MHAPVRKISPFFESKPLELPEFQEKNSIYWRLRDNLLSPSNASKWIVLMENEYSPEQIELSAHSSKLCESITFVKEHMSRFDGWRLVVVTKAHENCTLAKENVHYVRSEREEDEVDRKEFWLHVCNQKWGQLDLRYRQWHNSISTFNFDFNSFVDFMIQWRCKYTVMTECLLALGKDFRYRNYFTKKDYLHLEIWVDALVSIGYEYPLMEQDEQTSHGYLDCRQAYVNLTFSPKVDTTVPDVGLAKQKIEYLSDLEDWCGSALEPNQTIDSTSVSDLDIAHSNNPALSTKRDSILTYQNTTDALDYLLARNGGEPSDFFYVPTTKIDFFVDLMRIFFEAGVFVEIAVLKYLAAIEHVVAPQEKVIARHELGGDPSAIYHSDLIMLHPFKQSYLRNQTIKQGYCTTVVRTFREMLLKV</sequence>
<keyword evidence="2" id="KW-1185">Reference proteome</keyword>
<dbReference type="AlphaFoldDB" id="A0AA36GUS6"/>
<dbReference type="PANTHER" id="PTHR31362:SF0">
    <property type="entry name" value="EXOSTOSIN DOMAIN-CONTAINING PROTEIN-RELATED"/>
    <property type="match status" value="1"/>
</dbReference>
<evidence type="ECO:0000313" key="2">
    <source>
        <dbReference type="Proteomes" id="UP001176961"/>
    </source>
</evidence>
<gene>
    <name evidence="1" type="ORF">CYNAS_LOCUS10509</name>
</gene>
<dbReference type="InterPro" id="IPR005049">
    <property type="entry name" value="STL-like"/>
</dbReference>
<name>A0AA36GUS6_CYLNA</name>
<dbReference type="Proteomes" id="UP001176961">
    <property type="component" value="Unassembled WGS sequence"/>
</dbReference>
<accession>A0AA36GUS6</accession>
<proteinExistence type="predicted"/>
<dbReference type="Pfam" id="PF03385">
    <property type="entry name" value="STELLO"/>
    <property type="match status" value="1"/>
</dbReference>
<protein>
    <submittedName>
        <fullName evidence="1">Uncharacterized protein</fullName>
    </submittedName>
</protein>